<keyword evidence="6" id="KW-0227">DNA damage</keyword>
<dbReference type="SUPFAM" id="SSF55729">
    <property type="entry name" value="Acyl-CoA N-acyltransferases (Nat)"/>
    <property type="match status" value="1"/>
</dbReference>
<sequence>MDTLNTVTGLPFLTDDSDMMGGCLAAYPLRGERIVLRPLQADVLMAMVALANDREVAALTGQIPHPYTQEDGLAFLAGTREAHQRGESLRLAIERRTDGQFLGIISLEAVDGHPASLEIGYWLGREHWGQRYASEAVRLLLTHAFDDLGAARLLAHVLPANGRSQALLQRSGFSQHASPVQAPFPRLSPQPTLCQRWSLERSAFAEWRKSRLVLVTAVALIDQDNRVLLQQRPEGKQLAGLWEFPGGKVEAGETPEQALVRELQEELGIDIRQSCLAPLTFASHAYGDFHLLMPLYLCRQWRGTPRGREGQALVWVKSERLSDYPMPPADIPLIPILRDWL</sequence>
<proteinExistence type="inferred from homology"/>
<keyword evidence="5 18" id="KW-0479">Metal-binding</keyword>
<dbReference type="InterPro" id="IPR015797">
    <property type="entry name" value="NUDIX_hydrolase-like_dom_sf"/>
</dbReference>
<evidence type="ECO:0000313" key="22">
    <source>
        <dbReference type="Proteomes" id="UP000185678"/>
    </source>
</evidence>
<dbReference type="GO" id="GO:0035539">
    <property type="term" value="F:8-oxo-7,8-dihydrodeoxyguanosine triphosphate pyrophosphatase activity"/>
    <property type="evidence" value="ECO:0007669"/>
    <property type="project" value="UniProtKB-EC"/>
</dbReference>
<name>A0A1N7JXW4_9PROT</name>
<comment type="catalytic activity">
    <reaction evidence="10">
        <text>8-oxo-dGTP + H2O = 8-oxo-dGMP + diphosphate + H(+)</text>
        <dbReference type="Rhea" id="RHEA:31575"/>
        <dbReference type="ChEBI" id="CHEBI:15377"/>
        <dbReference type="ChEBI" id="CHEBI:15378"/>
        <dbReference type="ChEBI" id="CHEBI:33019"/>
        <dbReference type="ChEBI" id="CHEBI:63224"/>
        <dbReference type="ChEBI" id="CHEBI:77896"/>
        <dbReference type="EC" id="3.6.1.55"/>
    </reaction>
</comment>
<dbReference type="Proteomes" id="UP000185678">
    <property type="component" value="Unassembled WGS sequence"/>
</dbReference>
<evidence type="ECO:0000256" key="1">
    <source>
        <dbReference type="ARBA" id="ARBA00001946"/>
    </source>
</evidence>
<reference evidence="21 22" key="1">
    <citation type="submission" date="2017-01" db="EMBL/GenBank/DDBJ databases">
        <authorList>
            <person name="Mah S.A."/>
            <person name="Swanson W.J."/>
            <person name="Moy G.W."/>
            <person name="Vacquier V.D."/>
        </authorList>
    </citation>
    <scope>NUCLEOTIDE SEQUENCE [LARGE SCALE GENOMIC DNA]</scope>
    <source>
        <strain evidence="21 22">DSM 11589</strain>
    </source>
</reference>
<dbReference type="PROSITE" id="PS00893">
    <property type="entry name" value="NUDIX_BOX"/>
    <property type="match status" value="1"/>
</dbReference>
<dbReference type="PROSITE" id="PS51462">
    <property type="entry name" value="NUDIX"/>
    <property type="match status" value="1"/>
</dbReference>
<dbReference type="PRINTS" id="PR00502">
    <property type="entry name" value="NUDIXFAMILY"/>
</dbReference>
<evidence type="ECO:0000256" key="15">
    <source>
        <dbReference type="ARBA" id="ARBA00041979"/>
    </source>
</evidence>
<evidence type="ECO:0000313" key="21">
    <source>
        <dbReference type="EMBL" id="SIS54170.1"/>
    </source>
</evidence>
<evidence type="ECO:0000256" key="13">
    <source>
        <dbReference type="ARBA" id="ARBA00040794"/>
    </source>
</evidence>
<comment type="cofactor">
    <cofactor evidence="1 18">
        <name>Mg(2+)</name>
        <dbReference type="ChEBI" id="CHEBI:18420"/>
    </cofactor>
</comment>
<organism evidence="21 22">
    <name type="scientific">Insolitispirillum peregrinum</name>
    <dbReference type="NCBI Taxonomy" id="80876"/>
    <lineage>
        <taxon>Bacteria</taxon>
        <taxon>Pseudomonadati</taxon>
        <taxon>Pseudomonadota</taxon>
        <taxon>Alphaproteobacteria</taxon>
        <taxon>Rhodospirillales</taxon>
        <taxon>Novispirillaceae</taxon>
        <taxon>Insolitispirillum</taxon>
    </lineage>
</organism>
<keyword evidence="7" id="KW-0378">Hydrolase</keyword>
<evidence type="ECO:0000256" key="17">
    <source>
        <dbReference type="PIRSR" id="PIRSR603561-1"/>
    </source>
</evidence>
<dbReference type="EC" id="3.6.1.55" evidence="12"/>
<dbReference type="GO" id="GO:0006260">
    <property type="term" value="P:DNA replication"/>
    <property type="evidence" value="ECO:0007669"/>
    <property type="project" value="UniProtKB-KW"/>
</dbReference>
<dbReference type="SUPFAM" id="SSF55811">
    <property type="entry name" value="Nudix"/>
    <property type="match status" value="1"/>
</dbReference>
<dbReference type="GO" id="GO:0008413">
    <property type="term" value="F:8-oxo-7,8-dihydroguanosine triphosphate pyrophosphatase activity"/>
    <property type="evidence" value="ECO:0007669"/>
    <property type="project" value="InterPro"/>
</dbReference>
<evidence type="ECO:0000259" key="19">
    <source>
        <dbReference type="PROSITE" id="PS51186"/>
    </source>
</evidence>
<comment type="catalytic activity">
    <reaction evidence="11">
        <text>8-oxo-GTP + H2O = 8-oxo-GMP + diphosphate + H(+)</text>
        <dbReference type="Rhea" id="RHEA:67616"/>
        <dbReference type="ChEBI" id="CHEBI:15377"/>
        <dbReference type="ChEBI" id="CHEBI:15378"/>
        <dbReference type="ChEBI" id="CHEBI:33019"/>
        <dbReference type="ChEBI" id="CHEBI:143553"/>
        <dbReference type="ChEBI" id="CHEBI:145694"/>
    </reaction>
</comment>
<keyword evidence="4" id="KW-0235">DNA replication</keyword>
<evidence type="ECO:0000256" key="6">
    <source>
        <dbReference type="ARBA" id="ARBA00022763"/>
    </source>
</evidence>
<dbReference type="GO" id="GO:0016747">
    <property type="term" value="F:acyltransferase activity, transferring groups other than amino-acyl groups"/>
    <property type="evidence" value="ECO:0007669"/>
    <property type="project" value="InterPro"/>
</dbReference>
<evidence type="ECO:0000256" key="16">
    <source>
        <dbReference type="ARBA" id="ARBA00042798"/>
    </source>
</evidence>
<evidence type="ECO:0000259" key="20">
    <source>
        <dbReference type="PROSITE" id="PS51462"/>
    </source>
</evidence>
<evidence type="ECO:0000256" key="7">
    <source>
        <dbReference type="ARBA" id="ARBA00022801"/>
    </source>
</evidence>
<dbReference type="InterPro" id="IPR047127">
    <property type="entry name" value="MutT-like"/>
</dbReference>
<dbReference type="EMBL" id="FTOA01000002">
    <property type="protein sequence ID" value="SIS54170.1"/>
    <property type="molecule type" value="Genomic_DNA"/>
</dbReference>
<dbReference type="GO" id="GO:0046872">
    <property type="term" value="F:metal ion binding"/>
    <property type="evidence" value="ECO:0007669"/>
    <property type="project" value="UniProtKB-KW"/>
</dbReference>
<dbReference type="InterPro" id="IPR000182">
    <property type="entry name" value="GNAT_dom"/>
</dbReference>
<feature type="binding site" evidence="18">
    <location>
        <position position="266"/>
    </location>
    <ligand>
        <name>Mg(2+)</name>
        <dbReference type="ChEBI" id="CHEBI:18420"/>
    </ligand>
</feature>
<dbReference type="GO" id="GO:0044716">
    <property type="term" value="F:8-oxo-GDP phosphatase activity"/>
    <property type="evidence" value="ECO:0007669"/>
    <property type="project" value="TreeGrafter"/>
</dbReference>
<evidence type="ECO:0000256" key="4">
    <source>
        <dbReference type="ARBA" id="ARBA00022705"/>
    </source>
</evidence>
<dbReference type="NCBIfam" id="TIGR00586">
    <property type="entry name" value="mutt"/>
    <property type="match status" value="1"/>
</dbReference>
<dbReference type="InterPro" id="IPR020084">
    <property type="entry name" value="NUDIX_hydrolase_CS"/>
</dbReference>
<dbReference type="InterPro" id="IPR000086">
    <property type="entry name" value="NUDIX_hydrolase_dom"/>
</dbReference>
<evidence type="ECO:0000256" key="10">
    <source>
        <dbReference type="ARBA" id="ARBA00035861"/>
    </source>
</evidence>
<dbReference type="InterPro" id="IPR020476">
    <property type="entry name" value="Nudix_hydrolase"/>
</dbReference>
<dbReference type="STRING" id="80876.SAMN05421779_102516"/>
<dbReference type="InterPro" id="IPR029119">
    <property type="entry name" value="MutY_C"/>
</dbReference>
<dbReference type="InterPro" id="IPR016181">
    <property type="entry name" value="Acyl_CoA_acyltransferase"/>
</dbReference>
<dbReference type="GO" id="GO:0006281">
    <property type="term" value="P:DNA repair"/>
    <property type="evidence" value="ECO:0007669"/>
    <property type="project" value="UniProtKB-KW"/>
</dbReference>
<evidence type="ECO:0000256" key="2">
    <source>
        <dbReference type="ARBA" id="ARBA00005582"/>
    </source>
</evidence>
<keyword evidence="9" id="KW-0234">DNA repair</keyword>
<dbReference type="PROSITE" id="PS51186">
    <property type="entry name" value="GNAT"/>
    <property type="match status" value="1"/>
</dbReference>
<dbReference type="PANTHER" id="PTHR47707:SF1">
    <property type="entry name" value="NUDIX HYDROLASE FAMILY PROTEIN"/>
    <property type="match status" value="1"/>
</dbReference>
<feature type="binding site" evidence="18">
    <location>
        <position position="246"/>
    </location>
    <ligand>
        <name>Mg(2+)</name>
        <dbReference type="ChEBI" id="CHEBI:18420"/>
    </ligand>
</feature>
<dbReference type="Gene3D" id="3.40.630.30">
    <property type="match status" value="1"/>
</dbReference>
<dbReference type="InterPro" id="IPR003561">
    <property type="entry name" value="Mutator_MutT"/>
</dbReference>
<feature type="binding site" evidence="17">
    <location>
        <position position="232"/>
    </location>
    <ligand>
        <name>8-oxo-dGTP</name>
        <dbReference type="ChEBI" id="CHEBI:77896"/>
    </ligand>
</feature>
<evidence type="ECO:0000256" key="9">
    <source>
        <dbReference type="ARBA" id="ARBA00023204"/>
    </source>
</evidence>
<dbReference type="CDD" id="cd03425">
    <property type="entry name" value="NUDIX_MutT_NudA_like"/>
    <property type="match status" value="1"/>
</dbReference>
<keyword evidence="22" id="KW-1185">Reference proteome</keyword>
<dbReference type="AlphaFoldDB" id="A0A1N7JXW4"/>
<evidence type="ECO:0000256" key="11">
    <source>
        <dbReference type="ARBA" id="ARBA00036904"/>
    </source>
</evidence>
<dbReference type="Pfam" id="PF13302">
    <property type="entry name" value="Acetyltransf_3"/>
    <property type="match status" value="1"/>
</dbReference>
<dbReference type="Pfam" id="PF14815">
    <property type="entry name" value="NUDIX_4"/>
    <property type="match status" value="1"/>
</dbReference>
<dbReference type="FunFam" id="3.90.79.10:FF:000014">
    <property type="entry name" value="8-oxo-dGTP diphosphatase MutT"/>
    <property type="match status" value="1"/>
</dbReference>
<evidence type="ECO:0000256" key="5">
    <source>
        <dbReference type="ARBA" id="ARBA00022723"/>
    </source>
</evidence>
<evidence type="ECO:0000256" key="18">
    <source>
        <dbReference type="PIRSR" id="PIRSR603561-2"/>
    </source>
</evidence>
<keyword evidence="3" id="KW-0515">Mutator protein</keyword>
<dbReference type="GO" id="GO:0044715">
    <property type="term" value="F:8-oxo-dGDP phosphatase activity"/>
    <property type="evidence" value="ECO:0007669"/>
    <property type="project" value="TreeGrafter"/>
</dbReference>
<evidence type="ECO:0000256" key="8">
    <source>
        <dbReference type="ARBA" id="ARBA00022842"/>
    </source>
</evidence>
<dbReference type="Gene3D" id="3.90.79.10">
    <property type="entry name" value="Nucleoside Triphosphate Pyrophosphohydrolase"/>
    <property type="match status" value="1"/>
</dbReference>
<dbReference type="RefSeq" id="WP_281251124.1">
    <property type="nucleotide sequence ID" value="NZ_FTOA01000002.1"/>
</dbReference>
<feature type="domain" description="N-acetyltransferase" evidence="19">
    <location>
        <begin position="34"/>
        <end position="200"/>
    </location>
</feature>
<evidence type="ECO:0000256" key="3">
    <source>
        <dbReference type="ARBA" id="ARBA00022457"/>
    </source>
</evidence>
<gene>
    <name evidence="21" type="ORF">SAMN05421779_102516</name>
</gene>
<protein>
    <recommendedName>
        <fullName evidence="13">8-oxo-dGTP diphosphatase</fullName>
        <ecNumber evidence="12">3.6.1.55</ecNumber>
    </recommendedName>
    <alternativeName>
        <fullName evidence="16">7,8-dihydro-8-oxoguanine-triphosphatase</fullName>
    </alternativeName>
    <alternativeName>
        <fullName evidence="15">Mutator protein MutT</fullName>
    </alternativeName>
    <alternativeName>
        <fullName evidence="14">dGTP pyrophosphohydrolase</fullName>
    </alternativeName>
</protein>
<keyword evidence="8 18" id="KW-0460">Magnesium</keyword>
<evidence type="ECO:0000256" key="12">
    <source>
        <dbReference type="ARBA" id="ARBA00038905"/>
    </source>
</evidence>
<accession>A0A1N7JXW4</accession>
<feature type="domain" description="Nudix hydrolase" evidence="20">
    <location>
        <begin position="211"/>
        <end position="339"/>
    </location>
</feature>
<feature type="binding site" evidence="17">
    <location>
        <begin position="243"/>
        <end position="246"/>
    </location>
    <ligand>
        <name>8-oxo-dGTP</name>
        <dbReference type="ChEBI" id="CHEBI:77896"/>
    </ligand>
</feature>
<dbReference type="PANTHER" id="PTHR47707">
    <property type="entry name" value="8-OXO-DGTP DIPHOSPHATASE"/>
    <property type="match status" value="1"/>
</dbReference>
<evidence type="ECO:0000256" key="14">
    <source>
        <dbReference type="ARBA" id="ARBA00041592"/>
    </source>
</evidence>
<comment type="similarity">
    <text evidence="2">Belongs to the Nudix hydrolase family.</text>
</comment>